<dbReference type="Gene3D" id="1.10.510.10">
    <property type="entry name" value="Transferase(Phosphotransferase) domain 1"/>
    <property type="match status" value="1"/>
</dbReference>
<dbReference type="GO" id="GO:0004674">
    <property type="term" value="F:protein serine/threonine kinase activity"/>
    <property type="evidence" value="ECO:0007669"/>
    <property type="project" value="UniProtKB-KW"/>
</dbReference>
<keyword evidence="5" id="KW-0067">ATP-binding</keyword>
<reference evidence="7 8" key="1">
    <citation type="submission" date="2019-11" db="EMBL/GenBank/DDBJ databases">
        <title>Draft Genome Sequence of Plant Growth-Promoting Rhizosphere-Associated Bacteria.</title>
        <authorList>
            <person name="Vasilyev I.Y."/>
            <person name="Radchenko V."/>
            <person name="Ilnitskaya E.V."/>
        </authorList>
    </citation>
    <scope>NUCLEOTIDE SEQUENCE [LARGE SCALE GENOMIC DNA]</scope>
    <source>
        <strain evidence="7 8">VRA_MhP_f</strain>
    </source>
</reference>
<evidence type="ECO:0000313" key="8">
    <source>
        <dbReference type="Proteomes" id="UP000461948"/>
    </source>
</evidence>
<dbReference type="PANTHER" id="PTHR24345">
    <property type="entry name" value="SERINE/THREONINE-PROTEIN KINASE PLK"/>
    <property type="match status" value="1"/>
</dbReference>
<evidence type="ECO:0000256" key="3">
    <source>
        <dbReference type="ARBA" id="ARBA00022741"/>
    </source>
</evidence>
<dbReference type="AlphaFoldDB" id="A0A7X2MMW6"/>
<evidence type="ECO:0000313" key="7">
    <source>
        <dbReference type="EMBL" id="MSE16164.1"/>
    </source>
</evidence>
<evidence type="ECO:0000256" key="1">
    <source>
        <dbReference type="ARBA" id="ARBA00022527"/>
    </source>
</evidence>
<dbReference type="GO" id="GO:0005524">
    <property type="term" value="F:ATP binding"/>
    <property type="evidence" value="ECO:0007669"/>
    <property type="project" value="UniProtKB-KW"/>
</dbReference>
<dbReference type="Proteomes" id="UP000461948">
    <property type="component" value="Unassembled WGS sequence"/>
</dbReference>
<dbReference type="SUPFAM" id="SSF56112">
    <property type="entry name" value="Protein kinase-like (PK-like)"/>
    <property type="match status" value="1"/>
</dbReference>
<organism evidence="7 8">
    <name type="scientific">Enterobacter agglomerans</name>
    <name type="common">Erwinia herbicola</name>
    <name type="synonym">Pantoea agglomerans</name>
    <dbReference type="NCBI Taxonomy" id="549"/>
    <lineage>
        <taxon>Bacteria</taxon>
        <taxon>Pseudomonadati</taxon>
        <taxon>Pseudomonadota</taxon>
        <taxon>Gammaproteobacteria</taxon>
        <taxon>Enterobacterales</taxon>
        <taxon>Erwiniaceae</taxon>
        <taxon>Pantoea</taxon>
        <taxon>Pantoea agglomerans group</taxon>
    </lineage>
</organism>
<evidence type="ECO:0000256" key="4">
    <source>
        <dbReference type="ARBA" id="ARBA00022777"/>
    </source>
</evidence>
<dbReference type="CDD" id="cd14014">
    <property type="entry name" value="STKc_PknB_like"/>
    <property type="match status" value="1"/>
</dbReference>
<comment type="caution">
    <text evidence="7">The sequence shown here is derived from an EMBL/GenBank/DDBJ whole genome shotgun (WGS) entry which is preliminary data.</text>
</comment>
<keyword evidence="1" id="KW-0723">Serine/threonine-protein kinase</keyword>
<name>A0A7X2MMW6_ENTAG</name>
<gene>
    <name evidence="7" type="ORF">GKC49_13870</name>
</gene>
<dbReference type="Pfam" id="PF00069">
    <property type="entry name" value="Pkinase"/>
    <property type="match status" value="1"/>
</dbReference>
<dbReference type="InterPro" id="IPR000719">
    <property type="entry name" value="Prot_kinase_dom"/>
</dbReference>
<protein>
    <submittedName>
        <fullName evidence="7">Protein kinase</fullName>
    </submittedName>
</protein>
<evidence type="ECO:0000259" key="6">
    <source>
        <dbReference type="PROSITE" id="PS50011"/>
    </source>
</evidence>
<feature type="domain" description="Protein kinase" evidence="6">
    <location>
        <begin position="14"/>
        <end position="268"/>
    </location>
</feature>
<keyword evidence="2" id="KW-0808">Transferase</keyword>
<sequence length="340" mass="39243">MMISPCRRADVAFTYNAEIGQEGRNSKVYLANDDHLNQQIVIKEVLKNSVDFSEYFREARLLYISSHPNVVQINFAAQDENNIYISMPYYAKGSVSSRMMREQLTAREIIRYSLHFLNGLHHIHTKGLMHFDIKPNNLMLSDRDEALLADFGLSENIDYNQRAAPKLQYTTHIAPEYFTENSFGYTYDIFQAGMTIYRMAVGHNEFQKETDELFSRMNVQGDICSGVFPRKVYDPHIPKPLQNVIKKCLELDPANRYQTVLDILNDLSSIEKCCLDWRPHAAEDGKAWSRKDGSIEFLLNVVGNESTCYRINENSQRRRHGDMCQTGLTPAKLYKLLKEG</sequence>
<proteinExistence type="predicted"/>
<dbReference type="EMBL" id="WKLC01000599">
    <property type="protein sequence ID" value="MSE16164.1"/>
    <property type="molecule type" value="Genomic_DNA"/>
</dbReference>
<dbReference type="PROSITE" id="PS00108">
    <property type="entry name" value="PROTEIN_KINASE_ST"/>
    <property type="match status" value="1"/>
</dbReference>
<dbReference type="InterPro" id="IPR011009">
    <property type="entry name" value="Kinase-like_dom_sf"/>
</dbReference>
<dbReference type="InterPro" id="IPR008271">
    <property type="entry name" value="Ser/Thr_kinase_AS"/>
</dbReference>
<keyword evidence="4 7" id="KW-0418">Kinase</keyword>
<evidence type="ECO:0000256" key="2">
    <source>
        <dbReference type="ARBA" id="ARBA00022679"/>
    </source>
</evidence>
<evidence type="ECO:0000256" key="5">
    <source>
        <dbReference type="ARBA" id="ARBA00022840"/>
    </source>
</evidence>
<accession>A0A7X2MMW6</accession>
<dbReference type="SMART" id="SM00220">
    <property type="entry name" value="S_TKc"/>
    <property type="match status" value="1"/>
</dbReference>
<dbReference type="PANTHER" id="PTHR24345:SF0">
    <property type="entry name" value="CELL CYCLE SERINE_THREONINE-PROTEIN KINASE CDC5_MSD2"/>
    <property type="match status" value="1"/>
</dbReference>
<keyword evidence="3" id="KW-0547">Nucleotide-binding</keyword>
<dbReference type="PROSITE" id="PS50011">
    <property type="entry name" value="PROTEIN_KINASE_DOM"/>
    <property type="match status" value="1"/>
</dbReference>